<dbReference type="InterPro" id="IPR016181">
    <property type="entry name" value="Acyl_CoA_acyltransferase"/>
</dbReference>
<dbReference type="EMBL" id="CP013690">
    <property type="protein sequence ID" value="ALU27551.1"/>
    <property type="molecule type" value="Genomic_DNA"/>
</dbReference>
<accession>A0A0S7ECP2</accession>
<dbReference type="PROSITE" id="PS51186">
    <property type="entry name" value="GNAT"/>
    <property type="match status" value="1"/>
</dbReference>
<dbReference type="eggNOG" id="COG1670">
    <property type="taxonomic scope" value="Bacteria"/>
</dbReference>
<evidence type="ECO:0000313" key="2">
    <source>
        <dbReference type="Proteomes" id="UP000069030"/>
    </source>
</evidence>
<evidence type="ECO:0000313" key="1">
    <source>
        <dbReference type="EMBL" id="ALU27551.1"/>
    </source>
</evidence>
<dbReference type="AlphaFoldDB" id="A0A0S7ECP2"/>
<proteinExistence type="predicted"/>
<organism evidence="1 2">
    <name type="scientific">Myroides odoratimimus</name>
    <dbReference type="NCBI Taxonomy" id="76832"/>
    <lineage>
        <taxon>Bacteria</taxon>
        <taxon>Pseudomonadati</taxon>
        <taxon>Bacteroidota</taxon>
        <taxon>Flavobacteriia</taxon>
        <taxon>Flavobacteriales</taxon>
        <taxon>Flavobacteriaceae</taxon>
        <taxon>Myroides</taxon>
    </lineage>
</organism>
<dbReference type="GO" id="GO:0016747">
    <property type="term" value="F:acyltransferase activity, transferring groups other than amino-acyl groups"/>
    <property type="evidence" value="ECO:0007669"/>
    <property type="project" value="InterPro"/>
</dbReference>
<reference evidence="1 2" key="1">
    <citation type="journal article" date="2016" name="J. Zhejiang Univ. Sci. B">
        <title>Antibiotic resistance mechanisms of Myroides sp.</title>
        <authorList>
            <person name="Hu S."/>
            <person name="Yuan S."/>
            <person name="Qu H."/>
            <person name="Jiang T."/>
            <person name="Zhou Y."/>
            <person name="Wang M."/>
            <person name="Ming D."/>
        </authorList>
    </citation>
    <scope>NUCLEOTIDE SEQUENCE [LARGE SCALE GENOMIC DNA]</scope>
    <source>
        <strain evidence="1 2">PR63039</strain>
    </source>
</reference>
<dbReference type="PANTHER" id="PTHR43792:SF16">
    <property type="entry name" value="N-ACETYLTRANSFERASE DOMAIN-CONTAINING PROTEIN"/>
    <property type="match status" value="1"/>
</dbReference>
<dbReference type="Proteomes" id="UP000069030">
    <property type="component" value="Chromosome"/>
</dbReference>
<gene>
    <name evidence="1" type="ORF">AS202_15995</name>
</gene>
<dbReference type="KEGG" id="mod:AS202_15995"/>
<dbReference type="Pfam" id="PF13302">
    <property type="entry name" value="Acetyltransf_3"/>
    <property type="match status" value="1"/>
</dbReference>
<dbReference type="Gene3D" id="3.40.630.30">
    <property type="match status" value="1"/>
</dbReference>
<dbReference type="InterPro" id="IPR051531">
    <property type="entry name" value="N-acetyltransferase"/>
</dbReference>
<sequence>MKEIIETDRVIIRPLEEGDVEGILALDGDIRVLEFLGKKPIGSKEEALGVIRFIRQQYEDFGIGRWAVIEKETNTFIGWTGFKYLKDGPSGVAEYLDLGYRFIYEAWGKGYATETAKACLVYADKHLTTLPIHASSEVGNDGSRHVLEKVGFKVVDTFLDEGVPNFWYIRLKK</sequence>
<dbReference type="RefSeq" id="WP_006258566.1">
    <property type="nucleotide sequence ID" value="NZ_BCMQ01000011.1"/>
</dbReference>
<dbReference type="InterPro" id="IPR000182">
    <property type="entry name" value="GNAT_dom"/>
</dbReference>
<dbReference type="PANTHER" id="PTHR43792">
    <property type="entry name" value="GNAT FAMILY, PUTATIVE (AFU_ORTHOLOGUE AFUA_3G00765)-RELATED-RELATED"/>
    <property type="match status" value="1"/>
</dbReference>
<dbReference type="GeneID" id="66976699"/>
<name>A0A0S7ECP2_9FLAO</name>
<protein>
    <submittedName>
        <fullName evidence="1">GNAT family acetyltransferase</fullName>
    </submittedName>
</protein>
<dbReference type="SUPFAM" id="SSF55729">
    <property type="entry name" value="Acyl-CoA N-acyltransferases (Nat)"/>
    <property type="match status" value="1"/>
</dbReference>